<proteinExistence type="predicted"/>
<dbReference type="AlphaFoldDB" id="W7T2E2"/>
<name>W7T2E2_9STRA</name>
<protein>
    <submittedName>
        <fullName evidence="1">Uncharacterized protein</fullName>
    </submittedName>
</protein>
<organism evidence="1 2">
    <name type="scientific">Nannochloropsis gaditana</name>
    <dbReference type="NCBI Taxonomy" id="72520"/>
    <lineage>
        <taxon>Eukaryota</taxon>
        <taxon>Sar</taxon>
        <taxon>Stramenopiles</taxon>
        <taxon>Ochrophyta</taxon>
        <taxon>Eustigmatophyceae</taxon>
        <taxon>Eustigmatales</taxon>
        <taxon>Monodopsidaceae</taxon>
        <taxon>Nannochloropsis</taxon>
    </lineage>
</organism>
<evidence type="ECO:0000313" key="2">
    <source>
        <dbReference type="Proteomes" id="UP000019335"/>
    </source>
</evidence>
<reference evidence="1 2" key="1">
    <citation type="journal article" date="2014" name="Mol. Plant">
        <title>Chromosome Scale Genome Assembly and Transcriptome Profiling of Nannochloropsis gaditana in Nitrogen Depletion.</title>
        <authorList>
            <person name="Corteggiani Carpinelli E."/>
            <person name="Telatin A."/>
            <person name="Vitulo N."/>
            <person name="Forcato C."/>
            <person name="D'Angelo M."/>
            <person name="Schiavon R."/>
            <person name="Vezzi A."/>
            <person name="Giacometti G.M."/>
            <person name="Morosinotto T."/>
            <person name="Valle G."/>
        </authorList>
    </citation>
    <scope>NUCLEOTIDE SEQUENCE [LARGE SCALE GENOMIC DNA]</scope>
    <source>
        <strain evidence="1 2">B-31</strain>
    </source>
</reference>
<keyword evidence="2" id="KW-1185">Reference proteome</keyword>
<dbReference type="OrthoDB" id="405918at2759"/>
<evidence type="ECO:0000313" key="1">
    <source>
        <dbReference type="EMBL" id="EWM21250.1"/>
    </source>
</evidence>
<dbReference type="Proteomes" id="UP000019335">
    <property type="component" value="Unassembled WGS sequence"/>
</dbReference>
<comment type="caution">
    <text evidence="1">The sequence shown here is derived from an EMBL/GenBank/DDBJ whole genome shotgun (WGS) entry which is preliminary data.</text>
</comment>
<sequence length="292" mass="32683">MKDTELPDTEQLGRDAHPRTSLSHLRIAYALMLVLSLASMWKMGSRRELLVGTEITASIPPIERNKSLFYVTTHLSPSHYEFFQKCWPSLIAKSQLYKESDFLIFATGSNASNIDWSVLNATFANATYAVQVMDNPGYQEGAMLALTEAFSKHWFDGYEWVIRVNPDVLIRNDTFLRKSMQDSSIKGIFADCLETPCATGTNCTNRLIHTDFFAIRPEAVSEQAVLEARSKQTNAERMATQAFSSIVLAGADSWVPNVGPLGLQCRVGGVASPVMHTHNQRQVHPQCLSWYD</sequence>
<accession>W7T2E2</accession>
<gene>
    <name evidence="1" type="ORF">Naga_100609g1</name>
</gene>
<dbReference type="EMBL" id="AZIL01002564">
    <property type="protein sequence ID" value="EWM21250.1"/>
    <property type="molecule type" value="Genomic_DNA"/>
</dbReference>